<proteinExistence type="predicted"/>
<accession>A0AAE0SJS9</accession>
<feature type="region of interest" description="Disordered" evidence="1">
    <location>
        <begin position="392"/>
        <end position="547"/>
    </location>
</feature>
<evidence type="ECO:0000256" key="1">
    <source>
        <dbReference type="SAM" id="MobiDB-lite"/>
    </source>
</evidence>
<feature type="compositionally biased region" description="Low complexity" evidence="1">
    <location>
        <begin position="456"/>
        <end position="465"/>
    </location>
</feature>
<evidence type="ECO:0008006" key="5">
    <source>
        <dbReference type="Google" id="ProtNLM"/>
    </source>
</evidence>
<gene>
    <name evidence="3" type="ORF">CHS0354_009239</name>
</gene>
<comment type="caution">
    <text evidence="3">The sequence shown here is derived from an EMBL/GenBank/DDBJ whole genome shotgun (WGS) entry which is preliminary data.</text>
</comment>
<reference evidence="3" key="1">
    <citation type="journal article" date="2021" name="Genome Biol. Evol.">
        <title>A High-Quality Reference Genome for a Parasitic Bivalve with Doubly Uniparental Inheritance (Bivalvia: Unionida).</title>
        <authorList>
            <person name="Smith C.H."/>
        </authorList>
    </citation>
    <scope>NUCLEOTIDE SEQUENCE</scope>
    <source>
        <strain evidence="3">CHS0354</strain>
    </source>
</reference>
<dbReference type="AlphaFoldDB" id="A0AAE0SJS9"/>
<sequence length="547" mass="52752">MRISTILPVVLLAFVKISYGNHIETAMARSRAFGGGGGGLRGVGGFPGFGGGIPGRATIPGMPMPGDPSFARILGGGGGGGLGGTFGTTDGAFMDPMSGQPVQLVTTGVADQFRQARLSNGGGQTQSSQGLDPFTAFLGAGSTSGFSATGIAGAGLGLGGIFGAAPDAQFIDPTSGAPVQLAPTGVINTLRDARAGGFAGFGGQGGGVPTFSGAGIGGNIFQQQGIGGFPPGGAGGAGSFTPGTAGGDQFQPITIRISADRSRGPTLTRGGFTEQLVPGTTLADLGLGGAFGASAGSFGQSGAGQQGFESFGQQALGTRAGGQGSSQIFSGQSLQIPSGTQGFQQGAASLGSQAPGGFDSAFAGFGAQNQFGGGQPQTGAGFQGQFGAGTAASFGQQAGQPSGQQFGGLTFTQLGGSQSSQGGASSSIFPMEFSQFQDLPGGAGGQFQSSFDAPFQTSGASSSGFGAFGEQGGTSLPGVSLTASNPGLGQFSQSSPQGGDLTGFTGLSQSGTNPFSQGSTSGGQFGGTSHSSSGGSTSTFSGQGMFF</sequence>
<keyword evidence="2" id="KW-0732">Signal</keyword>
<name>A0AAE0SJS9_9BIVA</name>
<evidence type="ECO:0000313" key="3">
    <source>
        <dbReference type="EMBL" id="KAK3592795.1"/>
    </source>
</evidence>
<evidence type="ECO:0000313" key="4">
    <source>
        <dbReference type="Proteomes" id="UP001195483"/>
    </source>
</evidence>
<protein>
    <recommendedName>
        <fullName evidence="5">Molluscan prismatic and nacreous layer 88 kDa protein</fullName>
    </recommendedName>
</protein>
<feature type="signal peptide" evidence="2">
    <location>
        <begin position="1"/>
        <end position="20"/>
    </location>
</feature>
<reference evidence="3" key="3">
    <citation type="submission" date="2023-05" db="EMBL/GenBank/DDBJ databases">
        <authorList>
            <person name="Smith C.H."/>
        </authorList>
    </citation>
    <scope>NUCLEOTIDE SEQUENCE</scope>
    <source>
        <strain evidence="3">CHS0354</strain>
        <tissue evidence="3">Mantle</tissue>
    </source>
</reference>
<dbReference type="EMBL" id="JAEAOA010000598">
    <property type="protein sequence ID" value="KAK3592795.1"/>
    <property type="molecule type" value="Genomic_DNA"/>
</dbReference>
<reference evidence="3" key="2">
    <citation type="journal article" date="2021" name="Genome Biol. Evol.">
        <title>Developing a high-quality reference genome for a parasitic bivalve with doubly uniparental inheritance (Bivalvia: Unionida).</title>
        <authorList>
            <person name="Smith C.H."/>
        </authorList>
    </citation>
    <scope>NUCLEOTIDE SEQUENCE</scope>
    <source>
        <strain evidence="3">CHS0354</strain>
        <tissue evidence="3">Mantle</tissue>
    </source>
</reference>
<keyword evidence="4" id="KW-1185">Reference proteome</keyword>
<dbReference type="Proteomes" id="UP001195483">
    <property type="component" value="Unassembled WGS sequence"/>
</dbReference>
<feature type="chain" id="PRO_5042174990" description="Molluscan prismatic and nacreous layer 88 kDa protein" evidence="2">
    <location>
        <begin position="21"/>
        <end position="547"/>
    </location>
</feature>
<feature type="compositionally biased region" description="Low complexity" evidence="1">
    <location>
        <begin position="415"/>
        <end position="427"/>
    </location>
</feature>
<evidence type="ECO:0000256" key="2">
    <source>
        <dbReference type="SAM" id="SignalP"/>
    </source>
</evidence>
<feature type="compositionally biased region" description="Low complexity" evidence="1">
    <location>
        <begin position="527"/>
        <end position="547"/>
    </location>
</feature>
<organism evidence="3 4">
    <name type="scientific">Potamilus streckersoni</name>
    <dbReference type="NCBI Taxonomy" id="2493646"/>
    <lineage>
        <taxon>Eukaryota</taxon>
        <taxon>Metazoa</taxon>
        <taxon>Spiralia</taxon>
        <taxon>Lophotrochozoa</taxon>
        <taxon>Mollusca</taxon>
        <taxon>Bivalvia</taxon>
        <taxon>Autobranchia</taxon>
        <taxon>Heteroconchia</taxon>
        <taxon>Palaeoheterodonta</taxon>
        <taxon>Unionida</taxon>
        <taxon>Unionoidea</taxon>
        <taxon>Unionidae</taxon>
        <taxon>Ambleminae</taxon>
        <taxon>Lampsilini</taxon>
        <taxon>Potamilus</taxon>
    </lineage>
</organism>
<feature type="compositionally biased region" description="Polar residues" evidence="1">
    <location>
        <begin position="481"/>
        <end position="497"/>
    </location>
</feature>
<feature type="compositionally biased region" description="Polar residues" evidence="1">
    <location>
        <begin position="505"/>
        <end position="514"/>
    </location>
</feature>